<dbReference type="AlphaFoldDB" id="A0A2J6R5X2"/>
<keyword evidence="1" id="KW-0472">Membrane</keyword>
<keyword evidence="3" id="KW-1185">Reference proteome</keyword>
<evidence type="ECO:0000256" key="1">
    <source>
        <dbReference type="SAM" id="Phobius"/>
    </source>
</evidence>
<dbReference type="Proteomes" id="UP000235786">
    <property type="component" value="Unassembled WGS sequence"/>
</dbReference>
<protein>
    <submittedName>
        <fullName evidence="2">Uncharacterized protein</fullName>
    </submittedName>
</protein>
<proteinExistence type="predicted"/>
<organism evidence="2 3">
    <name type="scientific">Hyaloscypha variabilis (strain UAMH 11265 / GT02V1 / F)</name>
    <name type="common">Meliniomyces variabilis</name>
    <dbReference type="NCBI Taxonomy" id="1149755"/>
    <lineage>
        <taxon>Eukaryota</taxon>
        <taxon>Fungi</taxon>
        <taxon>Dikarya</taxon>
        <taxon>Ascomycota</taxon>
        <taxon>Pezizomycotina</taxon>
        <taxon>Leotiomycetes</taxon>
        <taxon>Helotiales</taxon>
        <taxon>Hyaloscyphaceae</taxon>
        <taxon>Hyaloscypha</taxon>
        <taxon>Hyaloscypha variabilis</taxon>
    </lineage>
</organism>
<dbReference type="InterPro" id="IPR021109">
    <property type="entry name" value="Peptidase_aspartic_dom_sf"/>
</dbReference>
<dbReference type="STRING" id="1149755.A0A2J6R5X2"/>
<name>A0A2J6R5X2_HYAVF</name>
<sequence length="671" mass="75995">MRFMSLMHSSDSGDEFLPIRPHTMGSRHAFSFVQRKTVDESFARFHYSKVLDEIRAKSFSWEIQFRHALTEDLRTLAIRLHKQKTAPMTRRCPDGSNYYFISTREIRPQAFPFKGQHFSSLLKLVPCILLPTIIYKGTTVGLPFDPQSLKLCLNAFVRLVSINSASLMICGHVRWFLPAYLTQMILAVCTILVIFLVAKGARMLSIGRQMINHSISSTRHGIWFVFWLALAVPVLLYVVHLALKNNHLVNEIRKTLPVSTRTHFGTTLVNLPFDTESDSYLYLDRNYCGLPLTIMPWAHFVDYAHNSVMGLDTRIAYICCEEGDFDTDFLAGEGFNPAAIADDDWADFHHFSINATTSISTDAATTCILKPRSTVDLLEFRITELVPSLLFVLLSFLLGTRVTGGGGRKRSKKRSWVQGAADVKPTRRIPKIQNQHLPQVEESQKIKRALRGFANGNSIAGIADTGAAQNFVSLAFAQSLGLDILRCSHRFQLGSSKQISSLGTVQFQWAFSEDSRNKTTINCHVLRTCIYDLILGRKFLAETQTLTKYHHRLSQCVFSAPTPFKFGLLGEMFRRIEGTLGSYEGVLALPDTGAERNAIDFHYAKKLNLVINRSAEARNYLQFADGSCQQTSGANTHLLDFFQRQTHPHHLRSTQELRLKRGHWRTNLVRK</sequence>
<feature type="transmembrane region" description="Helical" evidence="1">
    <location>
        <begin position="183"/>
        <end position="201"/>
    </location>
</feature>
<evidence type="ECO:0000313" key="2">
    <source>
        <dbReference type="EMBL" id="PMD33926.1"/>
    </source>
</evidence>
<gene>
    <name evidence="2" type="ORF">L207DRAFT_517945</name>
</gene>
<keyword evidence="1" id="KW-0812">Transmembrane</keyword>
<accession>A0A2J6R5X2</accession>
<keyword evidence="1" id="KW-1133">Transmembrane helix</keyword>
<dbReference type="CDD" id="cd00303">
    <property type="entry name" value="retropepsin_like"/>
    <property type="match status" value="1"/>
</dbReference>
<dbReference type="EMBL" id="KZ613955">
    <property type="protein sequence ID" value="PMD33926.1"/>
    <property type="molecule type" value="Genomic_DNA"/>
</dbReference>
<dbReference type="OrthoDB" id="3563339at2759"/>
<feature type="transmembrane region" description="Helical" evidence="1">
    <location>
        <begin position="222"/>
        <end position="243"/>
    </location>
</feature>
<dbReference type="Gene3D" id="2.40.70.10">
    <property type="entry name" value="Acid Proteases"/>
    <property type="match status" value="1"/>
</dbReference>
<dbReference type="SUPFAM" id="SSF50630">
    <property type="entry name" value="Acid proteases"/>
    <property type="match status" value="1"/>
</dbReference>
<evidence type="ECO:0000313" key="3">
    <source>
        <dbReference type="Proteomes" id="UP000235786"/>
    </source>
</evidence>
<reference evidence="2 3" key="1">
    <citation type="submission" date="2016-04" db="EMBL/GenBank/DDBJ databases">
        <title>A degradative enzymes factory behind the ericoid mycorrhizal symbiosis.</title>
        <authorList>
            <consortium name="DOE Joint Genome Institute"/>
            <person name="Martino E."/>
            <person name="Morin E."/>
            <person name="Grelet G."/>
            <person name="Kuo A."/>
            <person name="Kohler A."/>
            <person name="Daghino S."/>
            <person name="Barry K."/>
            <person name="Choi C."/>
            <person name="Cichocki N."/>
            <person name="Clum A."/>
            <person name="Copeland A."/>
            <person name="Hainaut M."/>
            <person name="Haridas S."/>
            <person name="Labutti K."/>
            <person name="Lindquist E."/>
            <person name="Lipzen A."/>
            <person name="Khouja H.-R."/>
            <person name="Murat C."/>
            <person name="Ohm R."/>
            <person name="Olson A."/>
            <person name="Spatafora J."/>
            <person name="Veneault-Fourrey C."/>
            <person name="Henrissat B."/>
            <person name="Grigoriev I."/>
            <person name="Martin F."/>
            <person name="Perotto S."/>
        </authorList>
    </citation>
    <scope>NUCLEOTIDE SEQUENCE [LARGE SCALE GENOMIC DNA]</scope>
    <source>
        <strain evidence="2 3">F</strain>
    </source>
</reference>